<feature type="non-terminal residue" evidence="1">
    <location>
        <position position="1"/>
    </location>
</feature>
<evidence type="ECO:0008006" key="3">
    <source>
        <dbReference type="Google" id="ProtNLM"/>
    </source>
</evidence>
<gene>
    <name evidence="1" type="ORF">NY667_24865</name>
</gene>
<dbReference type="Pfam" id="PF26363">
    <property type="entry name" value="Phospholipase-like"/>
    <property type="match status" value="1"/>
</dbReference>
<dbReference type="SUPFAM" id="SSF53474">
    <property type="entry name" value="alpha/beta-Hydrolases"/>
    <property type="match status" value="1"/>
</dbReference>
<dbReference type="GO" id="GO:0006629">
    <property type="term" value="P:lipid metabolic process"/>
    <property type="evidence" value="ECO:0007669"/>
    <property type="project" value="InterPro"/>
</dbReference>
<name>A0A9X4H888_9XANT</name>
<proteinExistence type="predicted"/>
<organism evidence="1 2">
    <name type="scientific">Xanthomonas hortorum pv. hederae</name>
    <dbReference type="NCBI Taxonomy" id="453603"/>
    <lineage>
        <taxon>Bacteria</taxon>
        <taxon>Pseudomonadati</taxon>
        <taxon>Pseudomonadota</taxon>
        <taxon>Gammaproteobacteria</taxon>
        <taxon>Lysobacterales</taxon>
        <taxon>Lysobacteraceae</taxon>
        <taxon>Xanthomonas</taxon>
    </lineage>
</organism>
<dbReference type="Gene3D" id="3.40.50.1820">
    <property type="entry name" value="alpha/beta hydrolase"/>
    <property type="match status" value="1"/>
</dbReference>
<dbReference type="InterPro" id="IPR029058">
    <property type="entry name" value="AB_hydrolase_fold"/>
</dbReference>
<comment type="caution">
    <text evidence="1">The sequence shown here is derived from an EMBL/GenBank/DDBJ whole genome shotgun (WGS) entry which is preliminary data.</text>
</comment>
<sequence length="304" mass="33073">PKIQTRLSATTRHSALSGRVIQTFPRKPWAYQTKISERVTGSGFMAKAFRNSETGEVVVSYAGTTQENLLDWILGNVPAGVGVYSVQVEEAIAFYLDVLKIQNVAASSVTFTGHSLGGGLASLMAVFFDKNATVFDQAPFEMTAMQLDLIQKYINNLEHSGYVIPLQLKEYGAGSFSERESNVTQILVAGEVLTFESGNAMKINGAIRTIDPMAKKVLGWGEGGSLAAALQAVDLHSISLLAGFMNSDKFLDVVREYEELLPRIFKGEYAGLEARQDDVSTLLDLLVQRQILGEGDLPPLSRTS</sequence>
<dbReference type="EMBL" id="JANWTP010000248">
    <property type="protein sequence ID" value="MDC8640900.1"/>
    <property type="molecule type" value="Genomic_DNA"/>
</dbReference>
<reference evidence="1" key="1">
    <citation type="journal article" date="2022" name="Phytopathology">
        <title>Whole genome sequencing-based tracing of a 2022 introduction and outbreak of Xanthomonas hortorum pv. pelargonii.</title>
        <authorList>
            <person name="Iruegas Bocardo F."/>
            <person name="Weisberg A.J."/>
            <person name="Riutta E.R."/>
            <person name="Kilday K.B."/>
            <person name="Bonkowski J.C."/>
            <person name="Creswell T.C."/>
            <person name="Daughtrey M."/>
            <person name="Rane K.K."/>
            <person name="Grunwald N.J."/>
            <person name="Chang J.H."/>
            <person name="Putnam M."/>
        </authorList>
    </citation>
    <scope>NUCLEOTIDE SEQUENCE</scope>
    <source>
        <strain evidence="1">22-338</strain>
    </source>
</reference>
<accession>A0A9X4H888</accession>
<evidence type="ECO:0000313" key="1">
    <source>
        <dbReference type="EMBL" id="MDC8640900.1"/>
    </source>
</evidence>
<dbReference type="RefSeq" id="WP_425526301.1">
    <property type="nucleotide sequence ID" value="NZ_JANWTP010000248.1"/>
</dbReference>
<dbReference type="Proteomes" id="UP001140230">
    <property type="component" value="Unassembled WGS sequence"/>
</dbReference>
<evidence type="ECO:0000313" key="2">
    <source>
        <dbReference type="Proteomes" id="UP001140230"/>
    </source>
</evidence>
<protein>
    <recommendedName>
        <fullName evidence="3">Fungal lipase-like domain-containing protein</fullName>
    </recommendedName>
</protein>
<dbReference type="AlphaFoldDB" id="A0A9X4H888"/>
<reference evidence="1" key="2">
    <citation type="submission" date="2022-08" db="EMBL/GenBank/DDBJ databases">
        <authorList>
            <person name="Iruegas-Bocardo F."/>
            <person name="Weisberg A.J."/>
            <person name="Riutta E.R."/>
            <person name="Kilday K."/>
            <person name="Bonkowski J.C."/>
            <person name="Creswell T."/>
            <person name="Daughtrey M.L."/>
            <person name="Rane K."/>
            <person name="Grunwald N.J."/>
            <person name="Chang J.H."/>
            <person name="Putnam M.L."/>
        </authorList>
    </citation>
    <scope>NUCLEOTIDE SEQUENCE</scope>
    <source>
        <strain evidence="1">22-338</strain>
    </source>
</reference>